<reference evidence="2" key="1">
    <citation type="submission" date="2009-01" db="EMBL/GenBank/DDBJ databases">
        <title>Complete sequence of chromosome Cyanothece sp. PCC 7425.</title>
        <authorList>
            <consortium name="US DOE Joint Genome Institute"/>
            <person name="Lucas S."/>
            <person name="Copeland A."/>
            <person name="Lapidus A."/>
            <person name="Glavina del Rio T."/>
            <person name="Dalin E."/>
            <person name="Tice H."/>
            <person name="Bruce D."/>
            <person name="Goodwin L."/>
            <person name="Pitluck S."/>
            <person name="Sims D."/>
            <person name="Meineke L."/>
            <person name="Brettin T."/>
            <person name="Detter J.C."/>
            <person name="Han C."/>
            <person name="Larimer F."/>
            <person name="Land M."/>
            <person name="Hauser L."/>
            <person name="Kyrpides N."/>
            <person name="Ovchinnikova G."/>
            <person name="Liberton M."/>
            <person name="Stoeckel J."/>
            <person name="Banerjee A."/>
            <person name="Singh A."/>
            <person name="Page L."/>
            <person name="Sato H."/>
            <person name="Zhao L."/>
            <person name="Sherman L."/>
            <person name="Pakrasi H."/>
            <person name="Richardson P."/>
        </authorList>
    </citation>
    <scope>NUCLEOTIDE SEQUENCE</scope>
    <source>
        <strain evidence="2">PCC 7425</strain>
    </source>
</reference>
<proteinExistence type="predicted"/>
<dbReference type="PRINTS" id="PR00625">
    <property type="entry name" value="JDOMAIN"/>
</dbReference>
<dbReference type="PANTHER" id="PTHR44825">
    <property type="match status" value="1"/>
</dbReference>
<evidence type="ECO:0000259" key="1">
    <source>
        <dbReference type="PROSITE" id="PS50076"/>
    </source>
</evidence>
<dbReference type="PROSITE" id="PS50076">
    <property type="entry name" value="DNAJ_2"/>
    <property type="match status" value="1"/>
</dbReference>
<dbReference type="SUPFAM" id="SSF46565">
    <property type="entry name" value="Chaperone J-domain"/>
    <property type="match status" value="1"/>
</dbReference>
<evidence type="ECO:0000313" key="2">
    <source>
        <dbReference type="EMBL" id="ACL43120.1"/>
    </source>
</evidence>
<dbReference type="Gene3D" id="1.10.287.110">
    <property type="entry name" value="DnaJ domain"/>
    <property type="match status" value="1"/>
</dbReference>
<dbReference type="CDD" id="cd06257">
    <property type="entry name" value="DnaJ"/>
    <property type="match status" value="1"/>
</dbReference>
<dbReference type="AlphaFoldDB" id="B8HVU2"/>
<dbReference type="InterPro" id="IPR052763">
    <property type="entry name" value="DnaJ_C4"/>
</dbReference>
<protein>
    <submittedName>
        <fullName evidence="2">Heat shock protein DnaJ domain protein</fullName>
    </submittedName>
</protein>
<organism evidence="2">
    <name type="scientific">Cyanothece sp. (strain PCC 7425 / ATCC 29141)</name>
    <dbReference type="NCBI Taxonomy" id="395961"/>
    <lineage>
        <taxon>Bacteria</taxon>
        <taxon>Bacillati</taxon>
        <taxon>Cyanobacteriota</taxon>
        <taxon>Cyanophyceae</taxon>
        <taxon>Gomontiellales</taxon>
        <taxon>Cyanothecaceae</taxon>
        <taxon>Cyanothece</taxon>
    </lineage>
</organism>
<dbReference type="PANTHER" id="PTHR44825:SF1">
    <property type="entry name" value="DNAJ HOMOLOG SUBFAMILY C MEMBER 4"/>
    <property type="match status" value="1"/>
</dbReference>
<accession>B8HVU2</accession>
<dbReference type="InterPro" id="IPR036869">
    <property type="entry name" value="J_dom_sf"/>
</dbReference>
<dbReference type="SMART" id="SM00271">
    <property type="entry name" value="DnaJ"/>
    <property type="match status" value="1"/>
</dbReference>
<dbReference type="HOGENOM" id="CLU_1189056_0_0_3"/>
<name>B8HVU2_CYAP4</name>
<dbReference type="KEGG" id="cyn:Cyan7425_0733"/>
<sequence length="232" mass="26823">MIVTMTAPNHYETLEIHPQATQGEIKQAYRRLVKRFHPDLNPQTRTSHEQITQINAAYEVLSDPYHRQLYDRQQIFSQSGYASQRAAAAQAHHRYRDRGRDTDAHLQAWLQQVYEQVQDSVDAILDPLPDQIDQLADDPFDDLLMSQFQTYLSDCQGVLARAQQCFRSMPNPKNLAGAAASLYYCLNQIGDGLEELETFTLNYDDRYLHTGQELFRIARGLQREAEEAIKYQ</sequence>
<keyword evidence="2" id="KW-0346">Stress response</keyword>
<gene>
    <name evidence="2" type="ordered locus">Cyan7425_0733</name>
</gene>
<dbReference type="EMBL" id="CP001344">
    <property type="protein sequence ID" value="ACL43120.1"/>
    <property type="molecule type" value="Genomic_DNA"/>
</dbReference>
<dbReference type="Pfam" id="PF00226">
    <property type="entry name" value="DnaJ"/>
    <property type="match status" value="1"/>
</dbReference>
<dbReference type="STRING" id="395961.Cyan7425_0733"/>
<feature type="domain" description="J" evidence="1">
    <location>
        <begin position="9"/>
        <end position="74"/>
    </location>
</feature>
<dbReference type="eggNOG" id="COG0484">
    <property type="taxonomic scope" value="Bacteria"/>
</dbReference>
<dbReference type="InterPro" id="IPR001623">
    <property type="entry name" value="DnaJ_domain"/>
</dbReference>